<accession>A0AAW0DIU6</accession>
<feature type="compositionally biased region" description="Basic residues" evidence="1">
    <location>
        <begin position="375"/>
        <end position="389"/>
    </location>
</feature>
<name>A0AAW0DIU6_9AGAR</name>
<feature type="region of interest" description="Disordered" evidence="1">
    <location>
        <begin position="470"/>
        <end position="491"/>
    </location>
</feature>
<evidence type="ECO:0008006" key="4">
    <source>
        <dbReference type="Google" id="ProtNLM"/>
    </source>
</evidence>
<feature type="region of interest" description="Disordered" evidence="1">
    <location>
        <begin position="137"/>
        <end position="175"/>
    </location>
</feature>
<feature type="region of interest" description="Disordered" evidence="1">
    <location>
        <begin position="24"/>
        <end position="82"/>
    </location>
</feature>
<gene>
    <name evidence="2" type="ORF">R3P38DRAFT_3387068</name>
</gene>
<evidence type="ECO:0000313" key="3">
    <source>
        <dbReference type="Proteomes" id="UP001362999"/>
    </source>
</evidence>
<organism evidence="2 3">
    <name type="scientific">Favolaschia claudopus</name>
    <dbReference type="NCBI Taxonomy" id="2862362"/>
    <lineage>
        <taxon>Eukaryota</taxon>
        <taxon>Fungi</taxon>
        <taxon>Dikarya</taxon>
        <taxon>Basidiomycota</taxon>
        <taxon>Agaricomycotina</taxon>
        <taxon>Agaricomycetes</taxon>
        <taxon>Agaricomycetidae</taxon>
        <taxon>Agaricales</taxon>
        <taxon>Marasmiineae</taxon>
        <taxon>Mycenaceae</taxon>
        <taxon>Favolaschia</taxon>
    </lineage>
</organism>
<dbReference type="EMBL" id="JAWWNJ010000008">
    <property type="protein sequence ID" value="KAK7050230.1"/>
    <property type="molecule type" value="Genomic_DNA"/>
</dbReference>
<proteinExistence type="predicted"/>
<feature type="compositionally biased region" description="Low complexity" evidence="1">
    <location>
        <begin position="140"/>
        <end position="154"/>
    </location>
</feature>
<feature type="compositionally biased region" description="Low complexity" evidence="1">
    <location>
        <begin position="390"/>
        <end position="402"/>
    </location>
</feature>
<feature type="compositionally biased region" description="Basic residues" evidence="1">
    <location>
        <begin position="160"/>
        <end position="171"/>
    </location>
</feature>
<feature type="compositionally biased region" description="Gly residues" evidence="1">
    <location>
        <begin position="478"/>
        <end position="491"/>
    </location>
</feature>
<evidence type="ECO:0000313" key="2">
    <source>
        <dbReference type="EMBL" id="KAK7050230.1"/>
    </source>
</evidence>
<keyword evidence="3" id="KW-1185">Reference proteome</keyword>
<protein>
    <recommendedName>
        <fullName evidence="4">Proteophosphoglycan ppg4</fullName>
    </recommendedName>
</protein>
<dbReference type="AlphaFoldDB" id="A0AAW0DIU6"/>
<feature type="region of interest" description="Disordered" evidence="1">
    <location>
        <begin position="202"/>
        <end position="258"/>
    </location>
</feature>
<reference evidence="2 3" key="1">
    <citation type="journal article" date="2024" name="J Genomics">
        <title>Draft genome sequencing and assembly of Favolaschia claudopus CIRM-BRFM 2984 isolated from oak limbs.</title>
        <authorList>
            <person name="Navarro D."/>
            <person name="Drula E."/>
            <person name="Chaduli D."/>
            <person name="Cazenave R."/>
            <person name="Ahrendt S."/>
            <person name="Wang J."/>
            <person name="Lipzen A."/>
            <person name="Daum C."/>
            <person name="Barry K."/>
            <person name="Grigoriev I.V."/>
            <person name="Favel A."/>
            <person name="Rosso M.N."/>
            <person name="Martin F."/>
        </authorList>
    </citation>
    <scope>NUCLEOTIDE SEQUENCE [LARGE SCALE GENOMIC DNA]</scope>
    <source>
        <strain evidence="2 3">CIRM-BRFM 2984</strain>
    </source>
</reference>
<comment type="caution">
    <text evidence="2">The sequence shown here is derived from an EMBL/GenBank/DDBJ whole genome shotgun (WGS) entry which is preliminary data.</text>
</comment>
<evidence type="ECO:0000256" key="1">
    <source>
        <dbReference type="SAM" id="MobiDB-lite"/>
    </source>
</evidence>
<feature type="region of interest" description="Disordered" evidence="1">
    <location>
        <begin position="321"/>
        <end position="421"/>
    </location>
</feature>
<sequence>MDKPSWNDTLRATLGSCLTCLPCAHPTPTTSNDSDDDEYAPSNSVRGVRRARPDELEGLLADAHSSHSSSADGDEGWRDQGDAAADADAISLHSHLGPRGRRRVPPRTPKHISLWGFNLFGSGVRRGGVALEGADDALSRPRQQQPPSQAQSQGQEHRPTRTTKRSRKRDHGRSTDDLLARVALDPAPMPLSDADVALRARASSSASLLSPSSQPPSSADTEDPDERRARRKARKEMRRLAAALAEAPRTPDSADFAGFGALPEQQQHRGIPPPFLNIASPRVFDENETNAPPSALETLRASNDAALADLRFSAEEADEADLDGVVYARLTPRGGGGGGSRSSGRSSNSGSGMGGQMPYSPIAGAHPDSTALPPKKSKSKRDKSSRTSKSKSSATSSTLASLSPPPSATRGSFVAAKHRDSEEFVKEQEGFAKEEFGAFAQEEEEFDGTPGGFSFGDVEEVRVVREALPSPGLSRANSGGGGGFGAGMGGF</sequence>
<dbReference type="Proteomes" id="UP001362999">
    <property type="component" value="Unassembled WGS sequence"/>
</dbReference>
<feature type="compositionally biased region" description="Low complexity" evidence="1">
    <location>
        <begin position="58"/>
        <end position="71"/>
    </location>
</feature>
<feature type="compositionally biased region" description="Low complexity" evidence="1">
    <location>
        <begin position="202"/>
        <end position="219"/>
    </location>
</feature>